<accession>A0A0Y0DBD1</accession>
<protein>
    <submittedName>
        <fullName evidence="1">Uncharacterized protein</fullName>
    </submittedName>
</protein>
<dbReference type="RefSeq" id="YP_009274761.1">
    <property type="nucleotide sequence ID" value="NC_030920.1"/>
</dbReference>
<evidence type="ECO:0000313" key="2">
    <source>
        <dbReference type="Proteomes" id="UP000204502"/>
    </source>
</evidence>
<dbReference type="GeneID" id="28801716"/>
<dbReference type="EMBL" id="KU253712">
    <property type="protein sequence ID" value="AMB18637.1"/>
    <property type="molecule type" value="Genomic_DNA"/>
</dbReference>
<proteinExistence type="predicted"/>
<dbReference type="Proteomes" id="UP000204502">
    <property type="component" value="Segment"/>
</dbReference>
<gene>
    <name evidence="1" type="ORF">Eldridge_057</name>
</gene>
<keyword evidence="2" id="KW-1185">Reference proteome</keyword>
<sequence length="169" mass="18877">MEAKLYKGNPYAKSIWDLANNIAKSGISRKLGFSIEGYAKARDKSDPRIIKSTYITNVAVTTNPANPNATWDAFMKSYLTGFGISPETQTDAAALRTESFARSLHNLSYAYELIDQPKELKKMWDEVGTYLDSMGRYSPKAAVMFLQLSKGYSRAEAVAKIDKLIQDNK</sequence>
<organism evidence="1 2">
    <name type="scientific">Bacillus phage Eldridge</name>
    <dbReference type="NCBI Taxonomy" id="1776293"/>
    <lineage>
        <taxon>Viruses</taxon>
        <taxon>Duplodnaviria</taxon>
        <taxon>Heunggongvirae</taxon>
        <taxon>Uroviricota</taxon>
        <taxon>Caudoviricetes</taxon>
        <taxon>Herelleviridae</taxon>
        <taxon>Bastillevirinae</taxon>
        <taxon>Eldridgevirus</taxon>
        <taxon>Eldridgevirus eldridge</taxon>
    </lineage>
</organism>
<reference evidence="1 2" key="1">
    <citation type="journal article" date="2016" name="Genome Announc.">
        <title>Complete Genome Sequence of Bacillus megaterium Bacteriophage Eldridge.</title>
        <authorList>
            <person name="Reveille A.M."/>
            <person name="Eldridge K.A."/>
            <person name="Temple L.M."/>
        </authorList>
    </citation>
    <scope>NUCLEOTIDE SEQUENCE [LARGE SCALE GENOMIC DNA]</scope>
</reference>
<evidence type="ECO:0000313" key="1">
    <source>
        <dbReference type="EMBL" id="AMB18637.1"/>
    </source>
</evidence>
<dbReference type="OrthoDB" id="6085at10239"/>
<name>A0A0Y0DBD1_9CAUD</name>
<dbReference type="KEGG" id="vg:28801716"/>